<proteinExistence type="predicted"/>
<gene>
    <name evidence="1" type="ORF">KDI_11950</name>
</gene>
<reference evidence="1 2" key="1">
    <citation type="submission" date="2019-01" db="EMBL/GenBank/DDBJ databases">
        <title>Draft genome sequence of Dictyobacter sp. Uno17.</title>
        <authorList>
            <person name="Wang C.M."/>
            <person name="Zheng Y."/>
            <person name="Sakai Y."/>
            <person name="Abe K."/>
            <person name="Yokota A."/>
            <person name="Yabe S."/>
        </authorList>
    </citation>
    <scope>NUCLEOTIDE SEQUENCE [LARGE SCALE GENOMIC DNA]</scope>
    <source>
        <strain evidence="1 2">Uno17</strain>
    </source>
</reference>
<accession>A0A5A5T840</accession>
<sequence>MADVQPLHGFRFAQELVGDPAQTITPPFDVISPAAQTRYYERNPYNIIRLELGKTYPTDDAFNNNYARAATTLAEWRLEGVLRQEQTLCYYLYQQRFSYAGQSYIRTSLLARVRLEPWDAQVILPHEHTRTKDKEDRLQLLRACSTNFSPIMCMYDDPQGRIRRVLAHYAEQPEVHIQDEVGEEHLLQPITDAQQIALIQDFFAQRQLYIADGHHRYTTALNYRDEIAAQRGGLSSQDGANFVFMALIDVDDPGMLVLPTHRLLFDLTEEQLRQLNAEQLATNFTVKSLTEATDEAMQERLASANQQQPSFIIKTAETTLLLTINDHGQQLMKESGHSEAWNALDVAVVQKLLLESQLQITAEDVAAGHHIRYEHETQQALQALQTGAAQVVILLQGIPFRKVRDVALADDRMPQKSTYLYPKLITGLVINPLW</sequence>
<keyword evidence="2" id="KW-1185">Reference proteome</keyword>
<protein>
    <submittedName>
        <fullName evidence="1">Phosphatase</fullName>
    </submittedName>
</protein>
<dbReference type="PANTHER" id="PTHR36454:SF1">
    <property type="entry name" value="DUF1015 DOMAIN-CONTAINING PROTEIN"/>
    <property type="match status" value="1"/>
</dbReference>
<dbReference type="Proteomes" id="UP000322530">
    <property type="component" value="Unassembled WGS sequence"/>
</dbReference>
<dbReference type="Pfam" id="PF06245">
    <property type="entry name" value="DUF1015"/>
    <property type="match status" value="1"/>
</dbReference>
<evidence type="ECO:0000313" key="2">
    <source>
        <dbReference type="Proteomes" id="UP000322530"/>
    </source>
</evidence>
<name>A0A5A5T840_9CHLR</name>
<evidence type="ECO:0000313" key="1">
    <source>
        <dbReference type="EMBL" id="GCF07631.1"/>
    </source>
</evidence>
<dbReference type="InterPro" id="IPR008323">
    <property type="entry name" value="UCP033563"/>
</dbReference>
<dbReference type="AlphaFoldDB" id="A0A5A5T840"/>
<comment type="caution">
    <text evidence="1">The sequence shown here is derived from an EMBL/GenBank/DDBJ whole genome shotgun (WGS) entry which is preliminary data.</text>
</comment>
<organism evidence="1 2">
    <name type="scientific">Dictyobacter arantiisoli</name>
    <dbReference type="NCBI Taxonomy" id="2014874"/>
    <lineage>
        <taxon>Bacteria</taxon>
        <taxon>Bacillati</taxon>
        <taxon>Chloroflexota</taxon>
        <taxon>Ktedonobacteria</taxon>
        <taxon>Ktedonobacterales</taxon>
        <taxon>Dictyobacteraceae</taxon>
        <taxon>Dictyobacter</taxon>
    </lineage>
</organism>
<dbReference type="PANTHER" id="PTHR36454">
    <property type="entry name" value="LMO2823 PROTEIN"/>
    <property type="match status" value="1"/>
</dbReference>
<dbReference type="PIRSF" id="PIRSF033563">
    <property type="entry name" value="UCP033563"/>
    <property type="match status" value="1"/>
</dbReference>
<dbReference type="EMBL" id="BIXY01000012">
    <property type="protein sequence ID" value="GCF07631.1"/>
    <property type="molecule type" value="Genomic_DNA"/>
</dbReference>
<dbReference type="OrthoDB" id="9781616at2"/>
<dbReference type="RefSeq" id="WP_149400644.1">
    <property type="nucleotide sequence ID" value="NZ_BIXY01000012.1"/>
</dbReference>